<evidence type="ECO:0000313" key="1">
    <source>
        <dbReference type="EMBL" id="KAH3690534.1"/>
    </source>
</evidence>
<accession>A0A9D4BE66</accession>
<reference evidence="1" key="1">
    <citation type="journal article" date="2019" name="bioRxiv">
        <title>The Genome of the Zebra Mussel, Dreissena polymorpha: A Resource for Invasive Species Research.</title>
        <authorList>
            <person name="McCartney M.A."/>
            <person name="Auch B."/>
            <person name="Kono T."/>
            <person name="Mallez S."/>
            <person name="Zhang Y."/>
            <person name="Obille A."/>
            <person name="Becker A."/>
            <person name="Abrahante J.E."/>
            <person name="Garbe J."/>
            <person name="Badalamenti J.P."/>
            <person name="Herman A."/>
            <person name="Mangelson H."/>
            <person name="Liachko I."/>
            <person name="Sullivan S."/>
            <person name="Sone E.D."/>
            <person name="Koren S."/>
            <person name="Silverstein K.A.T."/>
            <person name="Beckman K.B."/>
            <person name="Gohl D.M."/>
        </authorList>
    </citation>
    <scope>NUCLEOTIDE SEQUENCE</scope>
    <source>
        <strain evidence="1">Duluth1</strain>
        <tissue evidence="1">Whole animal</tissue>
    </source>
</reference>
<dbReference type="AlphaFoldDB" id="A0A9D4BE66"/>
<comment type="caution">
    <text evidence="1">The sequence shown here is derived from an EMBL/GenBank/DDBJ whole genome shotgun (WGS) entry which is preliminary data.</text>
</comment>
<evidence type="ECO:0000313" key="2">
    <source>
        <dbReference type="Proteomes" id="UP000828390"/>
    </source>
</evidence>
<reference evidence="1" key="2">
    <citation type="submission" date="2020-11" db="EMBL/GenBank/DDBJ databases">
        <authorList>
            <person name="McCartney M.A."/>
            <person name="Auch B."/>
            <person name="Kono T."/>
            <person name="Mallez S."/>
            <person name="Becker A."/>
            <person name="Gohl D.M."/>
            <person name="Silverstein K.A.T."/>
            <person name="Koren S."/>
            <person name="Bechman K.B."/>
            <person name="Herman A."/>
            <person name="Abrahante J.E."/>
            <person name="Garbe J."/>
        </authorList>
    </citation>
    <scope>NUCLEOTIDE SEQUENCE</scope>
    <source>
        <strain evidence="1">Duluth1</strain>
        <tissue evidence="1">Whole animal</tissue>
    </source>
</reference>
<dbReference type="Proteomes" id="UP000828390">
    <property type="component" value="Unassembled WGS sequence"/>
</dbReference>
<gene>
    <name evidence="1" type="ORF">DPMN_194241</name>
</gene>
<protein>
    <submittedName>
        <fullName evidence="1">Uncharacterized protein</fullName>
    </submittedName>
</protein>
<sequence length="58" mass="6538">MRELHASCSLKCDSHDQPREEVGAAEEKVVYRITRGITQSQDVNSPGMKHPAWQKCAQ</sequence>
<organism evidence="1 2">
    <name type="scientific">Dreissena polymorpha</name>
    <name type="common">Zebra mussel</name>
    <name type="synonym">Mytilus polymorpha</name>
    <dbReference type="NCBI Taxonomy" id="45954"/>
    <lineage>
        <taxon>Eukaryota</taxon>
        <taxon>Metazoa</taxon>
        <taxon>Spiralia</taxon>
        <taxon>Lophotrochozoa</taxon>
        <taxon>Mollusca</taxon>
        <taxon>Bivalvia</taxon>
        <taxon>Autobranchia</taxon>
        <taxon>Heteroconchia</taxon>
        <taxon>Euheterodonta</taxon>
        <taxon>Imparidentia</taxon>
        <taxon>Neoheterodontei</taxon>
        <taxon>Myida</taxon>
        <taxon>Dreissenoidea</taxon>
        <taxon>Dreissenidae</taxon>
        <taxon>Dreissena</taxon>
    </lineage>
</organism>
<keyword evidence="2" id="KW-1185">Reference proteome</keyword>
<proteinExistence type="predicted"/>
<name>A0A9D4BE66_DREPO</name>
<dbReference type="EMBL" id="JAIWYP010000061">
    <property type="protein sequence ID" value="KAH3690534.1"/>
    <property type="molecule type" value="Genomic_DNA"/>
</dbReference>